<dbReference type="RefSeq" id="WP_223904077.1">
    <property type="nucleotide sequence ID" value="NZ_AP024238.1"/>
</dbReference>
<dbReference type="PANTHER" id="PTHR38687">
    <property type="entry name" value="CELL DIVISION PROTEIN DEDD-RELATED"/>
    <property type="match status" value="1"/>
</dbReference>
<keyword evidence="1" id="KW-0472">Membrane</keyword>
<evidence type="ECO:0000313" key="3">
    <source>
        <dbReference type="EMBL" id="BCO28087.1"/>
    </source>
</evidence>
<keyword evidence="4" id="KW-1185">Reference proteome</keyword>
<evidence type="ECO:0000259" key="2">
    <source>
        <dbReference type="PROSITE" id="PS51724"/>
    </source>
</evidence>
<dbReference type="InterPro" id="IPR007730">
    <property type="entry name" value="SPOR-like_dom"/>
</dbReference>
<dbReference type="GO" id="GO:0051301">
    <property type="term" value="P:cell division"/>
    <property type="evidence" value="ECO:0007669"/>
    <property type="project" value="UniProtKB-KW"/>
</dbReference>
<reference evidence="3 4" key="1">
    <citation type="journal article" date="2021" name="Microbiol. Spectr.">
        <title>A Single Bacterium Capable of Oxidation and Reduction of Iron at Circumneutral pH.</title>
        <authorList>
            <person name="Kato S."/>
            <person name="Ohkuma M."/>
        </authorList>
    </citation>
    <scope>NUCLEOTIDE SEQUENCE [LARGE SCALE GENOMIC DNA]</scope>
    <source>
        <strain evidence="3 4">MIZ03</strain>
    </source>
</reference>
<dbReference type="EMBL" id="AP024238">
    <property type="protein sequence ID" value="BCO28087.1"/>
    <property type="molecule type" value="Genomic_DNA"/>
</dbReference>
<name>A0ABM7MPR1_9BURK</name>
<dbReference type="PROSITE" id="PS51724">
    <property type="entry name" value="SPOR"/>
    <property type="match status" value="1"/>
</dbReference>
<dbReference type="PANTHER" id="PTHR38687:SF1">
    <property type="entry name" value="CELL DIVISION PROTEIN DEDD"/>
    <property type="match status" value="1"/>
</dbReference>
<dbReference type="SUPFAM" id="SSF110997">
    <property type="entry name" value="Sporulation related repeat"/>
    <property type="match status" value="1"/>
</dbReference>
<dbReference type="InterPro" id="IPR052521">
    <property type="entry name" value="Cell_div_SPOR-domain"/>
</dbReference>
<keyword evidence="3" id="KW-0131">Cell cycle</keyword>
<keyword evidence="3" id="KW-0132">Cell division</keyword>
<protein>
    <submittedName>
        <fullName evidence="3">Cell division protein DedD</fullName>
    </submittedName>
</protein>
<feature type="domain" description="SPOR" evidence="2">
    <location>
        <begin position="198"/>
        <end position="276"/>
    </location>
</feature>
<dbReference type="InterPro" id="IPR036680">
    <property type="entry name" value="SPOR-like_sf"/>
</dbReference>
<keyword evidence="1" id="KW-1133">Transmembrane helix</keyword>
<sequence length="276" mass="28911">MAFFKFRKAADEATSAPRPPQSIEAMRQRAKYRLAGASLLVLVGVIGFPLLFDKQPRPIAVDTPIDIPDRSKVLPLTLPAPAVSTPVQAVVPPAAAASVAAQPEVVKPSPAKPVSVAVTSEAGVITEIEDKNAPVASVHKAPIAIKSVAKEPPVTPKPVTKEPTPTPKPVVNAVVKSTESAKVQALLEGGAVTAAPVAVTAGRFVVQVGAFADAARAHEVRLKLERAGLKTYTHVAETKDGKRIRVRVGPFSEKADAEKSAEKVKKLNLPATLLTL</sequence>
<evidence type="ECO:0000256" key="1">
    <source>
        <dbReference type="SAM" id="Phobius"/>
    </source>
</evidence>
<evidence type="ECO:0000313" key="4">
    <source>
        <dbReference type="Proteomes" id="UP000824366"/>
    </source>
</evidence>
<keyword evidence="1" id="KW-0812">Transmembrane</keyword>
<dbReference type="Pfam" id="PF05036">
    <property type="entry name" value="SPOR"/>
    <property type="match status" value="1"/>
</dbReference>
<feature type="transmembrane region" description="Helical" evidence="1">
    <location>
        <begin position="34"/>
        <end position="52"/>
    </location>
</feature>
<dbReference type="Gene3D" id="3.30.70.1070">
    <property type="entry name" value="Sporulation related repeat"/>
    <property type="match status" value="1"/>
</dbReference>
<gene>
    <name evidence="3" type="ORF">MIZ03_2983</name>
</gene>
<organism evidence="3 4">
    <name type="scientific">Rhodoferax lithotrophicus</name>
    <dbReference type="NCBI Taxonomy" id="2798804"/>
    <lineage>
        <taxon>Bacteria</taxon>
        <taxon>Pseudomonadati</taxon>
        <taxon>Pseudomonadota</taxon>
        <taxon>Betaproteobacteria</taxon>
        <taxon>Burkholderiales</taxon>
        <taxon>Comamonadaceae</taxon>
        <taxon>Rhodoferax</taxon>
    </lineage>
</organism>
<dbReference type="Proteomes" id="UP000824366">
    <property type="component" value="Chromosome"/>
</dbReference>
<proteinExistence type="predicted"/>
<accession>A0ABM7MPR1</accession>